<dbReference type="RefSeq" id="WP_072087058.1">
    <property type="nucleotide sequence ID" value="NZ_CQCB01000017.1"/>
</dbReference>
<evidence type="ECO:0000256" key="1">
    <source>
        <dbReference type="SAM" id="MobiDB-lite"/>
    </source>
</evidence>
<gene>
    <name evidence="2" type="ORF">ERS008555_01259</name>
</gene>
<accession>A0A0U1HR46</accession>
<feature type="region of interest" description="Disordered" evidence="1">
    <location>
        <begin position="76"/>
        <end position="109"/>
    </location>
</feature>
<reference evidence="3" key="1">
    <citation type="submission" date="2015-03" db="EMBL/GenBank/DDBJ databases">
        <authorList>
            <consortium name="Pathogen Informatics"/>
            <person name="Murphy D."/>
        </authorList>
    </citation>
    <scope>NUCLEOTIDE SEQUENCE [LARGE SCALE GENOMIC DNA]</scope>
    <source>
        <strain evidence="3">68/02</strain>
    </source>
</reference>
<sequence length="109" mass="11618">MAAKKSTYVIGCKLPCGLSFRHGDKVITLAGANTSVLVNGFGMTKDVPAEAWEAFEKNHADSKFIKNGIIFAVSDEESAKDASLERAKVKTGLEQASQTTGGVEPQKED</sequence>
<dbReference type="Proteomes" id="UP000042054">
    <property type="component" value="Unassembled WGS sequence"/>
</dbReference>
<feature type="compositionally biased region" description="Basic and acidic residues" evidence="1">
    <location>
        <begin position="77"/>
        <end position="88"/>
    </location>
</feature>
<evidence type="ECO:0000313" key="3">
    <source>
        <dbReference type="Proteomes" id="UP000042054"/>
    </source>
</evidence>
<organism evidence="2 3">
    <name type="scientific">Yersinia rohdei</name>
    <dbReference type="NCBI Taxonomy" id="29485"/>
    <lineage>
        <taxon>Bacteria</taxon>
        <taxon>Pseudomonadati</taxon>
        <taxon>Pseudomonadota</taxon>
        <taxon>Gammaproteobacteria</taxon>
        <taxon>Enterobacterales</taxon>
        <taxon>Yersiniaceae</taxon>
        <taxon>Yersinia</taxon>
    </lineage>
</organism>
<proteinExistence type="predicted"/>
<protein>
    <submittedName>
        <fullName evidence="2">Uncharacterized protein</fullName>
    </submittedName>
</protein>
<evidence type="ECO:0000313" key="2">
    <source>
        <dbReference type="EMBL" id="CQI88908.1"/>
    </source>
</evidence>
<dbReference type="AlphaFoldDB" id="A0A0U1HR46"/>
<dbReference type="EMBL" id="CTKE01000005">
    <property type="protein sequence ID" value="CQI88908.1"/>
    <property type="molecule type" value="Genomic_DNA"/>
</dbReference>
<name>A0A0U1HR46_YERRO</name>